<evidence type="ECO:0000313" key="9">
    <source>
        <dbReference type="EMBL" id="HIS98115.1"/>
    </source>
</evidence>
<dbReference type="AlphaFoldDB" id="A0A9D1G692"/>
<dbReference type="InterPro" id="IPR007793">
    <property type="entry name" value="DivIVA_fam"/>
</dbReference>
<keyword evidence="5 7" id="KW-0175">Coiled coil</keyword>
<name>A0A9D1G692_9FIRM</name>
<dbReference type="Proteomes" id="UP000886876">
    <property type="component" value="Unassembled WGS sequence"/>
</dbReference>
<evidence type="ECO:0000256" key="4">
    <source>
        <dbReference type="ARBA" id="ARBA00022618"/>
    </source>
</evidence>
<keyword evidence="3" id="KW-0963">Cytoplasm</keyword>
<evidence type="ECO:0000256" key="3">
    <source>
        <dbReference type="ARBA" id="ARBA00022490"/>
    </source>
</evidence>
<dbReference type="Gene3D" id="6.10.250.660">
    <property type="match status" value="1"/>
</dbReference>
<sequence length="209" mass="23124">MTPQDIREKTFEKAMFGGYDMGGVDDFMEEAAAELESAQRENATLRAKMKVLVDKIEEYRASEDAMRMTLMSAQKLSSQIEAEARAKADKLVAEAQATASRSLEALKAETVKEQAKLREAKEAFNRFFEDAKSVCVRQLESLERISKSAAPAKQEEAVDATVKSIEDSVARIPDEPAPKIDISPVMGETAPRETITPEEITRLFNMGGN</sequence>
<dbReference type="NCBIfam" id="TIGR03544">
    <property type="entry name" value="DivI1A_domain"/>
    <property type="match status" value="1"/>
</dbReference>
<dbReference type="Gene3D" id="1.20.5.620">
    <property type="entry name" value="F1F0 ATP synthase subunit B, membrane domain"/>
    <property type="match status" value="1"/>
</dbReference>
<evidence type="ECO:0000256" key="1">
    <source>
        <dbReference type="ARBA" id="ARBA00004496"/>
    </source>
</evidence>
<dbReference type="PANTHER" id="PTHR35794">
    <property type="entry name" value="CELL DIVISION PROTEIN DIVIVA"/>
    <property type="match status" value="1"/>
</dbReference>
<dbReference type="GO" id="GO:0051301">
    <property type="term" value="P:cell division"/>
    <property type="evidence" value="ECO:0007669"/>
    <property type="project" value="UniProtKB-KW"/>
</dbReference>
<comment type="similarity">
    <text evidence="2">Belongs to the DivIVA family.</text>
</comment>
<reference evidence="9" key="1">
    <citation type="submission" date="2020-10" db="EMBL/GenBank/DDBJ databases">
        <authorList>
            <person name="Gilroy R."/>
        </authorList>
    </citation>
    <scope>NUCLEOTIDE SEQUENCE</scope>
    <source>
        <strain evidence="9">ChiHecec3B27-6122</strain>
    </source>
</reference>
<accession>A0A9D1G692</accession>
<dbReference type="PANTHER" id="PTHR35794:SF2">
    <property type="entry name" value="CELL DIVISION PROTEIN DIVIVA"/>
    <property type="match status" value="1"/>
</dbReference>
<dbReference type="Pfam" id="PF05103">
    <property type="entry name" value="DivIVA"/>
    <property type="match status" value="1"/>
</dbReference>
<gene>
    <name evidence="9" type="ORF">IAD42_09080</name>
</gene>
<dbReference type="EMBL" id="DVJS01000226">
    <property type="protein sequence ID" value="HIS98115.1"/>
    <property type="molecule type" value="Genomic_DNA"/>
</dbReference>
<protein>
    <submittedName>
        <fullName evidence="9">DivIVA domain-containing protein</fullName>
    </submittedName>
</protein>
<keyword evidence="4" id="KW-0132">Cell division</keyword>
<dbReference type="GO" id="GO:0005737">
    <property type="term" value="C:cytoplasm"/>
    <property type="evidence" value="ECO:0007669"/>
    <property type="project" value="UniProtKB-SubCell"/>
</dbReference>
<comment type="caution">
    <text evidence="9">The sequence shown here is derived from an EMBL/GenBank/DDBJ whole genome shotgun (WGS) entry which is preliminary data.</text>
</comment>
<feature type="region of interest" description="Disordered" evidence="8">
    <location>
        <begin position="174"/>
        <end position="194"/>
    </location>
</feature>
<evidence type="ECO:0000256" key="7">
    <source>
        <dbReference type="SAM" id="Coils"/>
    </source>
</evidence>
<evidence type="ECO:0000313" key="10">
    <source>
        <dbReference type="Proteomes" id="UP000886876"/>
    </source>
</evidence>
<evidence type="ECO:0000256" key="6">
    <source>
        <dbReference type="ARBA" id="ARBA00023306"/>
    </source>
</evidence>
<proteinExistence type="inferred from homology"/>
<keyword evidence="6" id="KW-0131">Cell cycle</keyword>
<feature type="coiled-coil region" evidence="7">
    <location>
        <begin position="28"/>
        <end position="62"/>
    </location>
</feature>
<evidence type="ECO:0000256" key="8">
    <source>
        <dbReference type="SAM" id="MobiDB-lite"/>
    </source>
</evidence>
<evidence type="ECO:0000256" key="2">
    <source>
        <dbReference type="ARBA" id="ARBA00009008"/>
    </source>
</evidence>
<dbReference type="InterPro" id="IPR019933">
    <property type="entry name" value="DivIVA_domain"/>
</dbReference>
<evidence type="ECO:0000256" key="5">
    <source>
        <dbReference type="ARBA" id="ARBA00023054"/>
    </source>
</evidence>
<organism evidence="9 10">
    <name type="scientific">Candidatus Scatomorpha pullistercoris</name>
    <dbReference type="NCBI Taxonomy" id="2840929"/>
    <lineage>
        <taxon>Bacteria</taxon>
        <taxon>Bacillati</taxon>
        <taxon>Bacillota</taxon>
        <taxon>Clostridia</taxon>
        <taxon>Eubacteriales</taxon>
        <taxon>Candidatus Scatomorpha</taxon>
    </lineage>
</organism>
<reference evidence="9" key="2">
    <citation type="journal article" date="2021" name="PeerJ">
        <title>Extensive microbial diversity within the chicken gut microbiome revealed by metagenomics and culture.</title>
        <authorList>
            <person name="Gilroy R."/>
            <person name="Ravi A."/>
            <person name="Getino M."/>
            <person name="Pursley I."/>
            <person name="Horton D.L."/>
            <person name="Alikhan N.F."/>
            <person name="Baker D."/>
            <person name="Gharbi K."/>
            <person name="Hall N."/>
            <person name="Watson M."/>
            <person name="Adriaenssens E.M."/>
            <person name="Foster-Nyarko E."/>
            <person name="Jarju S."/>
            <person name="Secka A."/>
            <person name="Antonio M."/>
            <person name="Oren A."/>
            <person name="Chaudhuri R.R."/>
            <person name="La Ragione R."/>
            <person name="Hildebrand F."/>
            <person name="Pallen M.J."/>
        </authorList>
    </citation>
    <scope>NUCLEOTIDE SEQUENCE</scope>
    <source>
        <strain evidence="9">ChiHecec3B27-6122</strain>
    </source>
</reference>
<comment type="subcellular location">
    <subcellularLocation>
        <location evidence="1">Cytoplasm</location>
    </subcellularLocation>
</comment>